<dbReference type="Proteomes" id="UP001321445">
    <property type="component" value="Chromosome"/>
</dbReference>
<name>A0ABN6WUM9_9BACT</name>
<sequence>MKEEDRCDHDEDETDDTQFRGVGQKGIDVLCNGVVRGGHDVGEDKGFDLFVLFAEVWKTDDNRKTDEQERNDGEDRVEAQTRGIVGNIGIVKAFEVAVDGFDESFGFMSHAVILA</sequence>
<proteinExistence type="predicted"/>
<evidence type="ECO:0000313" key="2">
    <source>
        <dbReference type="Proteomes" id="UP001321445"/>
    </source>
</evidence>
<dbReference type="EMBL" id="AP027370">
    <property type="protein sequence ID" value="BDY12663.1"/>
    <property type="molecule type" value="Genomic_DNA"/>
</dbReference>
<gene>
    <name evidence="1" type="ORF">HCR_09750</name>
</gene>
<evidence type="ECO:0000313" key="1">
    <source>
        <dbReference type="EMBL" id="BDY12663.1"/>
    </source>
</evidence>
<protein>
    <submittedName>
        <fullName evidence="1">Uncharacterized protein</fullName>
    </submittedName>
</protein>
<keyword evidence="2" id="KW-1185">Reference proteome</keyword>
<organism evidence="1 2">
    <name type="scientific">Hydrogenimonas cancrithermarum</name>
    <dbReference type="NCBI Taxonomy" id="2993563"/>
    <lineage>
        <taxon>Bacteria</taxon>
        <taxon>Pseudomonadati</taxon>
        <taxon>Campylobacterota</taxon>
        <taxon>Epsilonproteobacteria</taxon>
        <taxon>Campylobacterales</taxon>
        <taxon>Hydrogenimonadaceae</taxon>
        <taxon>Hydrogenimonas</taxon>
    </lineage>
</organism>
<reference evidence="1 2" key="1">
    <citation type="submission" date="2023-03" db="EMBL/GenBank/DDBJ databases">
        <title>Description of Hydrogenimonas sp. ISO32.</title>
        <authorList>
            <person name="Mino S."/>
            <person name="Fukazawa S."/>
            <person name="Sawabe T."/>
        </authorList>
    </citation>
    <scope>NUCLEOTIDE SEQUENCE [LARGE SCALE GENOMIC DNA]</scope>
    <source>
        <strain evidence="1 2">ISO32</strain>
    </source>
</reference>
<accession>A0ABN6WUM9</accession>